<comment type="caution">
    <text evidence="2">The sequence shown here is derived from an EMBL/GenBank/DDBJ whole genome shotgun (WGS) entry which is preliminary data.</text>
</comment>
<protein>
    <submittedName>
        <fullName evidence="2">Uncharacterized protein</fullName>
    </submittedName>
</protein>
<dbReference type="Proteomes" id="UP000291289">
    <property type="component" value="Unassembled WGS sequence"/>
</dbReference>
<dbReference type="RefSeq" id="WP_131283661.1">
    <property type="nucleotide sequence ID" value="NZ_RXLP01000017.1"/>
</dbReference>
<organism evidence="2 3">
    <name type="scientific">Alloscardovia theropitheci</name>
    <dbReference type="NCBI Taxonomy" id="2496842"/>
    <lineage>
        <taxon>Bacteria</taxon>
        <taxon>Bacillati</taxon>
        <taxon>Actinomycetota</taxon>
        <taxon>Actinomycetes</taxon>
        <taxon>Bifidobacteriales</taxon>
        <taxon>Bifidobacteriaceae</taxon>
        <taxon>Alloscardovia</taxon>
    </lineage>
</organism>
<dbReference type="AlphaFoldDB" id="A0A4R0QQ80"/>
<evidence type="ECO:0000313" key="2">
    <source>
        <dbReference type="EMBL" id="TCD54443.1"/>
    </source>
</evidence>
<dbReference type="EMBL" id="RXLP01000017">
    <property type="protein sequence ID" value="TCD54443.1"/>
    <property type="molecule type" value="Genomic_DNA"/>
</dbReference>
<keyword evidence="3" id="KW-1185">Reference proteome</keyword>
<proteinExistence type="predicted"/>
<name>A0A4R0QQ80_9BIFI</name>
<reference evidence="2 3" key="1">
    <citation type="submission" date="2018-12" db="EMBL/GenBank/DDBJ databases">
        <title>Alloscrdovia theropitheci sp. nov: a novel taxon from the feces of the bleeding-herat monkey (Theropithecus geleda).</title>
        <authorList>
            <person name="Modesto M."/>
        </authorList>
    </citation>
    <scope>NUCLEOTIDE SEQUENCE [LARGE SCALE GENOMIC DNA]</scope>
    <source>
        <strain evidence="2 3">GLDI4/2</strain>
    </source>
</reference>
<feature type="chain" id="PRO_5020764202" evidence="1">
    <location>
        <begin position="31"/>
        <end position="246"/>
    </location>
</feature>
<evidence type="ECO:0000313" key="3">
    <source>
        <dbReference type="Proteomes" id="UP000291289"/>
    </source>
</evidence>
<gene>
    <name evidence="2" type="ORF">EJ419_03485</name>
</gene>
<sequence>MKRKSFSAIAFAIFAILATTLALPISNASASTSVPSNFTNSRSSITGTIDLSSHAINSGTVETTNGHTYYNGVVSGSVEASDLFEGAYNKYVKDFQGKSGYRNKHFENIVMFGKNKTFPTASYTVTFPSYFSVNEAAISVAENTSTISNISHEYNPTTNSVTFTFNLGNWNDYKGFFELYKSERGASGHPISISIPYTVDITDISSSQIGQITAKGSCELYKYGRLFFSSKIVNISIVTNPITVTR</sequence>
<dbReference type="OrthoDB" id="1747478at2"/>
<evidence type="ECO:0000256" key="1">
    <source>
        <dbReference type="SAM" id="SignalP"/>
    </source>
</evidence>
<feature type="signal peptide" evidence="1">
    <location>
        <begin position="1"/>
        <end position="30"/>
    </location>
</feature>
<keyword evidence="1" id="KW-0732">Signal</keyword>
<accession>A0A4R0QQ80</accession>